<evidence type="ECO:0000313" key="11">
    <source>
        <dbReference type="Proteomes" id="UP000236311"/>
    </source>
</evidence>
<name>A0A2K4ZA56_9FIRM</name>
<dbReference type="EC" id="3.2.1.23" evidence="3"/>
<evidence type="ECO:0000259" key="7">
    <source>
        <dbReference type="Pfam" id="PF00703"/>
    </source>
</evidence>
<evidence type="ECO:0000256" key="4">
    <source>
        <dbReference type="ARBA" id="ARBA00022801"/>
    </source>
</evidence>
<dbReference type="RefSeq" id="WP_103237485.1">
    <property type="nucleotide sequence ID" value="NZ_JANJZD010000008.1"/>
</dbReference>
<dbReference type="InterPro" id="IPR008979">
    <property type="entry name" value="Galactose-bd-like_sf"/>
</dbReference>
<dbReference type="Gene3D" id="3.20.20.80">
    <property type="entry name" value="Glycosidases"/>
    <property type="match status" value="1"/>
</dbReference>
<feature type="domain" description="Beta-mannosidase-like galactose-binding" evidence="9">
    <location>
        <begin position="74"/>
        <end position="148"/>
    </location>
</feature>
<keyword evidence="5 10" id="KW-0326">Glycosidase</keyword>
<protein>
    <recommendedName>
        <fullName evidence="3">beta-galactosidase</fullName>
        <ecNumber evidence="3">3.2.1.23</ecNumber>
    </recommendedName>
</protein>
<dbReference type="GO" id="GO:0004565">
    <property type="term" value="F:beta-galactosidase activity"/>
    <property type="evidence" value="ECO:0007669"/>
    <property type="project" value="UniProtKB-EC"/>
</dbReference>
<dbReference type="GO" id="GO:0005990">
    <property type="term" value="P:lactose catabolic process"/>
    <property type="evidence" value="ECO:0007669"/>
    <property type="project" value="TreeGrafter"/>
</dbReference>
<dbReference type="InterPro" id="IPR013783">
    <property type="entry name" value="Ig-like_fold"/>
</dbReference>
<dbReference type="PANTHER" id="PTHR46323:SF2">
    <property type="entry name" value="BETA-GALACTOSIDASE"/>
    <property type="match status" value="1"/>
</dbReference>
<reference evidence="10 11" key="1">
    <citation type="submission" date="2018-01" db="EMBL/GenBank/DDBJ databases">
        <authorList>
            <person name="Gaut B.S."/>
            <person name="Morton B.R."/>
            <person name="Clegg M.T."/>
            <person name="Duvall M.R."/>
        </authorList>
    </citation>
    <scope>NUCLEOTIDE SEQUENCE [LARGE SCALE GENOMIC DNA]</scope>
    <source>
        <strain evidence="10">GP69</strain>
    </source>
</reference>
<proteinExistence type="inferred from homology"/>
<evidence type="ECO:0000256" key="3">
    <source>
        <dbReference type="ARBA" id="ARBA00012756"/>
    </source>
</evidence>
<comment type="similarity">
    <text evidence="2">Belongs to the glycosyl hydrolase 2 family.</text>
</comment>
<dbReference type="Proteomes" id="UP000236311">
    <property type="component" value="Unassembled WGS sequence"/>
</dbReference>
<evidence type="ECO:0000313" key="10">
    <source>
        <dbReference type="EMBL" id="SOY27343.1"/>
    </source>
</evidence>
<dbReference type="InterPro" id="IPR050347">
    <property type="entry name" value="Bact_Beta-galactosidase"/>
</dbReference>
<dbReference type="SUPFAM" id="SSF49303">
    <property type="entry name" value="beta-Galactosidase/glucuronidase domain"/>
    <property type="match status" value="1"/>
</dbReference>
<dbReference type="InterPro" id="IPR006101">
    <property type="entry name" value="Glyco_hydro_2"/>
</dbReference>
<evidence type="ECO:0000256" key="5">
    <source>
        <dbReference type="ARBA" id="ARBA00023295"/>
    </source>
</evidence>
<dbReference type="PRINTS" id="PR00132">
    <property type="entry name" value="GLHYDRLASE2"/>
</dbReference>
<dbReference type="InterPro" id="IPR054593">
    <property type="entry name" value="Beta-mannosidase-like_N2"/>
</dbReference>
<dbReference type="GO" id="GO:0009341">
    <property type="term" value="C:beta-galactosidase complex"/>
    <property type="evidence" value="ECO:0007669"/>
    <property type="project" value="TreeGrafter"/>
</dbReference>
<dbReference type="InterPro" id="IPR006103">
    <property type="entry name" value="Glyco_hydro_2_cat"/>
</dbReference>
<feature type="domain" description="Glycoside hydrolase family 2 catalytic" evidence="8">
    <location>
        <begin position="292"/>
        <end position="491"/>
    </location>
</feature>
<dbReference type="Gene3D" id="2.60.40.10">
    <property type="entry name" value="Immunoglobulins"/>
    <property type="match status" value="1"/>
</dbReference>
<dbReference type="SUPFAM" id="SSF49785">
    <property type="entry name" value="Galactose-binding domain-like"/>
    <property type="match status" value="1"/>
</dbReference>
<dbReference type="InterPro" id="IPR006102">
    <property type="entry name" value="Ig-like_GH2"/>
</dbReference>
<dbReference type="InterPro" id="IPR036156">
    <property type="entry name" value="Beta-gal/glucu_dom_sf"/>
</dbReference>
<dbReference type="Pfam" id="PF00703">
    <property type="entry name" value="Glyco_hydro_2"/>
    <property type="match status" value="1"/>
</dbReference>
<dbReference type="Gene3D" id="2.60.120.260">
    <property type="entry name" value="Galactose-binding domain-like"/>
    <property type="match status" value="2"/>
</dbReference>
<evidence type="ECO:0000259" key="9">
    <source>
        <dbReference type="Pfam" id="PF22666"/>
    </source>
</evidence>
<evidence type="ECO:0000256" key="6">
    <source>
        <dbReference type="SAM" id="MobiDB-lite"/>
    </source>
</evidence>
<comment type="catalytic activity">
    <reaction evidence="1">
        <text>Hydrolysis of terminal non-reducing beta-D-galactose residues in beta-D-galactosides.</text>
        <dbReference type="EC" id="3.2.1.23"/>
    </reaction>
</comment>
<evidence type="ECO:0000256" key="2">
    <source>
        <dbReference type="ARBA" id="ARBA00007401"/>
    </source>
</evidence>
<dbReference type="EMBL" id="OFSM01000001">
    <property type="protein sequence ID" value="SOY27343.1"/>
    <property type="molecule type" value="Genomic_DNA"/>
</dbReference>
<sequence>MQDSKVVWERPVLHPLPEVAEGLCRPMISLNGEDWKINRNPGAEFWREETVCRKAGDGKSGNDWQVIRVPAQVNVGEQEYAYEKILEIPPQWEGKRIFLRFDGVNCLARVFVDGVFVRSHYGGFVSWDCEITERVKAGGKHRLVLGVTDRPKEVCSFHQGGIIRDVLLYALPQVCLSRLQVSTAFDGQYENAELAVEVCAEGKNSRTEEASVEYLLTTPDREVKCLGEVLLNVEERETEEGADIKSIFPVKSPKKWDSEHPWLYTLTAVLRVQGRETERVSRQFGFRQIEKRGNQVFLNGDELKLRGINHHDIDPLTGRSITGELAEEDVRLFKEANINFIRTSHYPPRPDFLDLCDRYGIYVEDEIAVAFLGYGTKLTQDDPAYREHYLGQFSEMVERDKSHPCVIIWSLANESYWGENHGQCLAWARQEDPGRLTVFSYPMTQKDDEETTDLWSVHYASWDSHLADRTECFRRSFYDGPEMPVIHDESTHIPCYDSKALARDQGIRDFWGETISRFWERIWETKGALGCAVWAGIDDVTVQDGILQGRSWGIIDGWRRKKPEYWHIRKGYSPIVVRKELTFGEKENEVHLYNRFNHTNLEEVTVEWRCGKRSGKLMGPKVGPGEEEILKIPVLRGPEEKLELKFTDPFGFTVEECCLSCPCETSFPAFSGKAPVIERIDLTEMTSDVAPVDKAWMEAASASDMKAGRKKEKIIVKGQDFRLIFSEETGLVEAGYYKEELVLTGGPCLHLVGLDLEPWTLNAMEVQEADDCVRILLQGAYGGVEVCFVLRIDGEGLMEAGWNITRMPYPSPRRIAVTGSIISHAGGYDEAGISFTLAEGLDTLTWKRQGLWDVYPDWHIGRLEGTAKKHAPEGEAPIGQKPVPGQEWKDQEADSVQFGRFDMGRRGTRDFASMKSYVTEASLKNDKAAFTLLSDGTLSVRMELLPEKKHLVSDRDPEVRYHGNWIRRENRYHSFGGTETWSKDKGDWCEYTFQGTGIAWYSSLDRICGRVDIYIDGELREQGLDLGCVQMGKNPRGYSKGWKYLAYSIRNLPLGQHTIRLEVTGEPAEESHNCYVNVDAFLVLDGKEEGDTRFIVNRDFNYPEISWADYCKPPVRVETGYEGKVYVKLGES</sequence>
<keyword evidence="11" id="KW-1185">Reference proteome</keyword>
<dbReference type="Pfam" id="PF22666">
    <property type="entry name" value="Glyco_hydro_2_N2"/>
    <property type="match status" value="1"/>
</dbReference>
<organism evidence="10 11">
    <name type="scientific">Acetatifactor muris</name>
    <dbReference type="NCBI Taxonomy" id="879566"/>
    <lineage>
        <taxon>Bacteria</taxon>
        <taxon>Bacillati</taxon>
        <taxon>Bacillota</taxon>
        <taxon>Clostridia</taxon>
        <taxon>Lachnospirales</taxon>
        <taxon>Lachnospiraceae</taxon>
        <taxon>Acetatifactor</taxon>
    </lineage>
</organism>
<dbReference type="SUPFAM" id="SSF51445">
    <property type="entry name" value="(Trans)glycosidases"/>
    <property type="match status" value="1"/>
</dbReference>
<dbReference type="AlphaFoldDB" id="A0A2K4ZA56"/>
<dbReference type="OrthoDB" id="9801077at2"/>
<evidence type="ECO:0000259" key="8">
    <source>
        <dbReference type="Pfam" id="PF02836"/>
    </source>
</evidence>
<feature type="region of interest" description="Disordered" evidence="6">
    <location>
        <begin position="869"/>
        <end position="890"/>
    </location>
</feature>
<accession>A0A2K4ZA56</accession>
<keyword evidence="4 10" id="KW-0378">Hydrolase</keyword>
<evidence type="ECO:0000256" key="1">
    <source>
        <dbReference type="ARBA" id="ARBA00001412"/>
    </source>
</evidence>
<dbReference type="Pfam" id="PF02836">
    <property type="entry name" value="Glyco_hydro_2_C"/>
    <property type="match status" value="1"/>
</dbReference>
<gene>
    <name evidence="10" type="primary">ebgA_1</name>
    <name evidence="10" type="ORF">AMURIS_00047</name>
</gene>
<feature type="domain" description="Glycoside hydrolase family 2 immunoglobulin-like beta-sandwich" evidence="7">
    <location>
        <begin position="177"/>
        <end position="287"/>
    </location>
</feature>
<dbReference type="PANTHER" id="PTHR46323">
    <property type="entry name" value="BETA-GALACTOSIDASE"/>
    <property type="match status" value="1"/>
</dbReference>
<dbReference type="InterPro" id="IPR017853">
    <property type="entry name" value="GH"/>
</dbReference>